<proteinExistence type="inferred from homology"/>
<keyword evidence="6 8" id="KW-0822">Tryptophan biosynthesis</keyword>
<dbReference type="InterPro" id="IPR000312">
    <property type="entry name" value="Glycosyl_Trfase_fam3"/>
</dbReference>
<dbReference type="EMBL" id="FNFT01000005">
    <property type="protein sequence ID" value="SDK19779.1"/>
    <property type="molecule type" value="Genomic_DNA"/>
</dbReference>
<evidence type="ECO:0000256" key="6">
    <source>
        <dbReference type="ARBA" id="ARBA00022822"/>
    </source>
</evidence>
<comment type="function">
    <text evidence="8">Catalyzes the transfer of the phosphoribosyl group of 5-phosphorylribose-1-pyrophosphate (PRPP) to anthranilate to yield N-(5'-phosphoribosyl)-anthranilate (PRA).</text>
</comment>
<feature type="binding site" evidence="8">
    <location>
        <position position="226"/>
    </location>
    <ligand>
        <name>Mg(2+)</name>
        <dbReference type="ChEBI" id="CHEBI:18420"/>
        <label>1</label>
    </ligand>
</feature>
<protein>
    <recommendedName>
        <fullName evidence="2 8">Anthranilate phosphoribosyltransferase</fullName>
        <ecNumber evidence="2 8">2.4.2.18</ecNumber>
    </recommendedName>
</protein>
<evidence type="ECO:0000256" key="3">
    <source>
        <dbReference type="ARBA" id="ARBA00022605"/>
    </source>
</evidence>
<comment type="caution">
    <text evidence="8">Lacks conserved residue(s) required for the propagation of feature annotation.</text>
</comment>
<feature type="binding site" evidence="8">
    <location>
        <position position="93"/>
    </location>
    <ligand>
        <name>Mg(2+)</name>
        <dbReference type="ChEBI" id="CHEBI:18420"/>
        <label>1</label>
    </ligand>
</feature>
<keyword evidence="4 8" id="KW-0328">Glycosyltransferase</keyword>
<dbReference type="InterPro" id="IPR036320">
    <property type="entry name" value="Glycosyl_Trfase_fam3_N_dom_sf"/>
</dbReference>
<dbReference type="Pfam" id="PF00591">
    <property type="entry name" value="Glycos_transf_3"/>
    <property type="match status" value="1"/>
</dbReference>
<feature type="binding site" evidence="8">
    <location>
        <begin position="109"/>
        <end position="117"/>
    </location>
    <ligand>
        <name>5-phospho-alpha-D-ribose 1-diphosphate</name>
        <dbReference type="ChEBI" id="CHEBI:58017"/>
    </ligand>
</feature>
<evidence type="ECO:0000256" key="7">
    <source>
        <dbReference type="ARBA" id="ARBA00023141"/>
    </source>
</evidence>
<dbReference type="PANTHER" id="PTHR43285">
    <property type="entry name" value="ANTHRANILATE PHOSPHORIBOSYLTRANSFERASE"/>
    <property type="match status" value="1"/>
</dbReference>
<comment type="catalytic activity">
    <reaction evidence="8">
        <text>N-(5-phospho-beta-D-ribosyl)anthranilate + diphosphate = 5-phospho-alpha-D-ribose 1-diphosphate + anthranilate</text>
        <dbReference type="Rhea" id="RHEA:11768"/>
        <dbReference type="ChEBI" id="CHEBI:16567"/>
        <dbReference type="ChEBI" id="CHEBI:18277"/>
        <dbReference type="ChEBI" id="CHEBI:33019"/>
        <dbReference type="ChEBI" id="CHEBI:58017"/>
        <dbReference type="EC" id="2.4.2.18"/>
    </reaction>
</comment>
<dbReference type="Proteomes" id="UP000326500">
    <property type="component" value="Unassembled WGS sequence"/>
</dbReference>
<dbReference type="GO" id="GO:0005829">
    <property type="term" value="C:cytosol"/>
    <property type="evidence" value="ECO:0007669"/>
    <property type="project" value="TreeGrafter"/>
</dbReference>
<evidence type="ECO:0000256" key="4">
    <source>
        <dbReference type="ARBA" id="ARBA00022676"/>
    </source>
</evidence>
<feature type="binding site" evidence="8">
    <location>
        <position position="167"/>
    </location>
    <ligand>
        <name>anthranilate</name>
        <dbReference type="ChEBI" id="CHEBI:16567"/>
        <label>2</label>
    </ligand>
</feature>
<accession>A0A1G8ZXC2</accession>
<evidence type="ECO:0000313" key="11">
    <source>
        <dbReference type="EMBL" id="SDK19779.1"/>
    </source>
</evidence>
<evidence type="ECO:0000256" key="5">
    <source>
        <dbReference type="ARBA" id="ARBA00022679"/>
    </source>
</evidence>
<feature type="binding site" evidence="8">
    <location>
        <position position="226"/>
    </location>
    <ligand>
        <name>Mg(2+)</name>
        <dbReference type="ChEBI" id="CHEBI:18420"/>
        <label>2</label>
    </ligand>
</feature>
<evidence type="ECO:0000313" key="12">
    <source>
        <dbReference type="Proteomes" id="UP000326500"/>
    </source>
</evidence>
<feature type="domain" description="Glycosyl transferase family 3 N-terminal" evidence="10">
    <location>
        <begin position="3"/>
        <end position="65"/>
    </location>
</feature>
<feature type="binding site" evidence="8">
    <location>
        <position position="121"/>
    </location>
    <ligand>
        <name>5-phospho-alpha-D-ribose 1-diphosphate</name>
        <dbReference type="ChEBI" id="CHEBI:58017"/>
    </ligand>
</feature>
<dbReference type="GO" id="GO:0000287">
    <property type="term" value="F:magnesium ion binding"/>
    <property type="evidence" value="ECO:0007669"/>
    <property type="project" value="UniProtKB-UniRule"/>
</dbReference>
<dbReference type="InterPro" id="IPR005940">
    <property type="entry name" value="Anthranilate_Pribosyl_Tfrase"/>
</dbReference>
<evidence type="ECO:0000256" key="8">
    <source>
        <dbReference type="HAMAP-Rule" id="MF_00211"/>
    </source>
</evidence>
<name>A0A1G8ZXC2_9EURY</name>
<dbReference type="Pfam" id="PF02885">
    <property type="entry name" value="Glycos_trans_3N"/>
    <property type="match status" value="1"/>
</dbReference>
<dbReference type="Gene3D" id="1.20.970.10">
    <property type="entry name" value="Transferase, Pyrimidine Nucleoside Phosphorylase, Chain C"/>
    <property type="match status" value="1"/>
</dbReference>
<keyword evidence="8" id="KW-0460">Magnesium</keyword>
<dbReference type="SUPFAM" id="SSF52418">
    <property type="entry name" value="Nucleoside phosphorylase/phosphoribosyltransferase catalytic domain"/>
    <property type="match status" value="1"/>
</dbReference>
<comment type="pathway">
    <text evidence="1 8">Amino-acid biosynthesis; L-tryptophan biosynthesis; L-tryptophan from chorismate: step 2/5.</text>
</comment>
<gene>
    <name evidence="8" type="primary">trpD</name>
    <name evidence="11" type="ORF">SAMN04488571_10567</name>
</gene>
<dbReference type="GO" id="GO:0000162">
    <property type="term" value="P:L-tryptophan biosynthetic process"/>
    <property type="evidence" value="ECO:0007669"/>
    <property type="project" value="UniProtKB-UniRule"/>
</dbReference>
<keyword evidence="8" id="KW-0479">Metal-binding</keyword>
<dbReference type="NCBIfam" id="TIGR01245">
    <property type="entry name" value="trpD"/>
    <property type="match status" value="1"/>
</dbReference>
<keyword evidence="5 8" id="KW-0808">Transferase</keyword>
<dbReference type="STRING" id="2200.GCA_001571405_01637"/>
<comment type="subunit">
    <text evidence="8">Homodimer.</text>
</comment>
<dbReference type="InterPro" id="IPR017459">
    <property type="entry name" value="Glycosyl_Trfase_fam3_N_dom"/>
</dbReference>
<feature type="binding site" evidence="8">
    <location>
        <position position="112"/>
    </location>
    <ligand>
        <name>anthranilate</name>
        <dbReference type="ChEBI" id="CHEBI:16567"/>
        <label>1</label>
    </ligand>
</feature>
<dbReference type="UniPathway" id="UPA00035">
    <property type="reaction ID" value="UER00041"/>
</dbReference>
<feature type="binding site" evidence="8">
    <location>
        <begin position="91"/>
        <end position="94"/>
    </location>
    <ligand>
        <name>5-phospho-alpha-D-ribose 1-diphosphate</name>
        <dbReference type="ChEBI" id="CHEBI:58017"/>
    </ligand>
</feature>
<comment type="similarity">
    <text evidence="8">Belongs to the anthranilate phosphoribosyltransferase family.</text>
</comment>
<evidence type="ECO:0000256" key="1">
    <source>
        <dbReference type="ARBA" id="ARBA00004907"/>
    </source>
</evidence>
<dbReference type="HAMAP" id="MF_00211">
    <property type="entry name" value="TrpD"/>
    <property type="match status" value="1"/>
</dbReference>
<feature type="binding site" evidence="8">
    <location>
        <position position="81"/>
    </location>
    <ligand>
        <name>5-phospho-alpha-D-ribose 1-diphosphate</name>
        <dbReference type="ChEBI" id="CHEBI:58017"/>
    </ligand>
</feature>
<dbReference type="InterPro" id="IPR035902">
    <property type="entry name" value="Nuc_phospho_transferase"/>
</dbReference>
<feature type="binding site" evidence="8">
    <location>
        <begin position="84"/>
        <end position="85"/>
    </location>
    <ligand>
        <name>5-phospho-alpha-D-ribose 1-diphosphate</name>
        <dbReference type="ChEBI" id="CHEBI:58017"/>
    </ligand>
</feature>
<reference evidence="11 12" key="1">
    <citation type="submission" date="2016-10" db="EMBL/GenBank/DDBJ databases">
        <authorList>
            <person name="Varghese N."/>
            <person name="Submissions S."/>
        </authorList>
    </citation>
    <scope>NUCLEOTIDE SEQUENCE [LARGE SCALE GENOMIC DNA]</scope>
    <source>
        <strain evidence="11 12">DSM 2373</strain>
    </source>
</reference>
<dbReference type="EC" id="2.4.2.18" evidence="2 8"/>
<keyword evidence="3 8" id="KW-0028">Amino-acid biosynthesis</keyword>
<organism evidence="11 12">
    <name type="scientific">Methanoculleus thermophilus</name>
    <dbReference type="NCBI Taxonomy" id="2200"/>
    <lineage>
        <taxon>Archaea</taxon>
        <taxon>Methanobacteriati</taxon>
        <taxon>Methanobacteriota</taxon>
        <taxon>Stenosarchaea group</taxon>
        <taxon>Methanomicrobia</taxon>
        <taxon>Methanomicrobiales</taxon>
        <taxon>Methanomicrobiaceae</taxon>
        <taxon>Methanoculleus</taxon>
    </lineage>
</organism>
<dbReference type="GO" id="GO:0004048">
    <property type="term" value="F:anthranilate phosphoribosyltransferase activity"/>
    <property type="evidence" value="ECO:0007669"/>
    <property type="project" value="UniProtKB-UniRule"/>
</dbReference>
<dbReference type="SUPFAM" id="SSF47648">
    <property type="entry name" value="Nucleoside phosphorylase/phosphoribosyltransferase N-terminal domain"/>
    <property type="match status" value="1"/>
</dbReference>
<feature type="binding site" evidence="8">
    <location>
        <position position="225"/>
    </location>
    <ligand>
        <name>Mg(2+)</name>
        <dbReference type="ChEBI" id="CHEBI:18420"/>
        <label>2</label>
    </ligand>
</feature>
<feature type="domain" description="Glycosyl transferase family 3" evidence="9">
    <location>
        <begin position="77"/>
        <end position="324"/>
    </location>
</feature>
<dbReference type="OrthoDB" id="8214at2157"/>
<dbReference type="PANTHER" id="PTHR43285:SF2">
    <property type="entry name" value="ANTHRANILATE PHOSPHORIBOSYLTRANSFERASE"/>
    <property type="match status" value="1"/>
</dbReference>
<feature type="binding site" evidence="8">
    <location>
        <position position="89"/>
    </location>
    <ligand>
        <name>5-phospho-alpha-D-ribose 1-diphosphate</name>
        <dbReference type="ChEBI" id="CHEBI:58017"/>
    </ligand>
</feature>
<feature type="binding site" evidence="8">
    <location>
        <position position="81"/>
    </location>
    <ligand>
        <name>anthranilate</name>
        <dbReference type="ChEBI" id="CHEBI:16567"/>
        <label>1</label>
    </ligand>
</feature>
<evidence type="ECO:0000256" key="2">
    <source>
        <dbReference type="ARBA" id="ARBA00011948"/>
    </source>
</evidence>
<keyword evidence="7 8" id="KW-0057">Aromatic amino acid biosynthesis</keyword>
<dbReference type="RefSeq" id="WP_066957860.1">
    <property type="nucleotide sequence ID" value="NZ_BCNX01000008.1"/>
</dbReference>
<keyword evidence="12" id="KW-1185">Reference proteome</keyword>
<dbReference type="Gene3D" id="3.40.1030.10">
    <property type="entry name" value="Nucleoside phosphorylase/phosphoribosyltransferase catalytic domain"/>
    <property type="match status" value="1"/>
</dbReference>
<sequence length="339" mass="34081">MIREAIARVSSGADLSPAEAEGVMGEIVRGAATPAQIGGLLTALRMKGETVAEIAAFARAMRAAAVPVSLPGPAARVDTCGTGGDGAGTFNISTAAAFVAAGAGVPVVKHGNRGVSSRCGSADVLEALGVNVAIPPKKVADVLASAGIAFLFAPAYHPAMEYARLVRREIGIRTVFNLLGPLTNPAGARAHLLGVYDPRLALPVARVLADLGAERAMVVHGAGLDEIATAGPTTVAELRDGEVETYTLDCTEFGIPRSPISAIRGGGPEENAAILLSVLSGKEGPTRDIVLLNAGAAIYLGGKADDLAGGIARAEVSIDSGAALDRLDRLVQATGGGTA</sequence>
<dbReference type="AlphaFoldDB" id="A0A1G8ZXC2"/>
<dbReference type="FunFam" id="3.40.1030.10:FF:000002">
    <property type="entry name" value="Anthranilate phosphoribosyltransferase"/>
    <property type="match status" value="1"/>
</dbReference>
<evidence type="ECO:0000259" key="9">
    <source>
        <dbReference type="Pfam" id="PF00591"/>
    </source>
</evidence>
<evidence type="ECO:0000259" key="10">
    <source>
        <dbReference type="Pfam" id="PF02885"/>
    </source>
</evidence>
<comment type="cofactor">
    <cofactor evidence="8">
        <name>Mg(2+)</name>
        <dbReference type="ChEBI" id="CHEBI:18420"/>
    </cofactor>
    <text evidence="8">Binds 2 magnesium ions per monomer.</text>
</comment>